<dbReference type="InterPro" id="IPR027417">
    <property type="entry name" value="P-loop_NTPase"/>
</dbReference>
<feature type="transmembrane region" description="Helical" evidence="3">
    <location>
        <begin position="375"/>
        <end position="401"/>
    </location>
</feature>
<keyword evidence="3" id="KW-1133">Transmembrane helix</keyword>
<evidence type="ECO:0000313" key="5">
    <source>
        <dbReference type="Proteomes" id="UP000825935"/>
    </source>
</evidence>
<keyword evidence="3" id="KW-0812">Transmembrane</keyword>
<reference evidence="4" key="1">
    <citation type="submission" date="2021-08" db="EMBL/GenBank/DDBJ databases">
        <title>WGS assembly of Ceratopteris richardii.</title>
        <authorList>
            <person name="Marchant D.B."/>
            <person name="Chen G."/>
            <person name="Jenkins J."/>
            <person name="Shu S."/>
            <person name="Leebens-Mack J."/>
            <person name="Grimwood J."/>
            <person name="Schmutz J."/>
            <person name="Soltis P."/>
            <person name="Soltis D."/>
            <person name="Chen Z.-H."/>
        </authorList>
    </citation>
    <scope>NUCLEOTIDE SEQUENCE</scope>
    <source>
        <strain evidence="4">Whitten #5841</strain>
        <tissue evidence="4">Leaf</tissue>
    </source>
</reference>
<dbReference type="Gene3D" id="3.40.50.300">
    <property type="entry name" value="P-loop containing nucleotide triphosphate hydrolases"/>
    <property type="match status" value="1"/>
</dbReference>
<accession>A0A8T2Q2M2</accession>
<dbReference type="OMA" id="THHETMA"/>
<name>A0A8T2Q2M2_CERRI</name>
<evidence type="ECO:0000256" key="2">
    <source>
        <dbReference type="SAM" id="MobiDB-lite"/>
    </source>
</evidence>
<gene>
    <name evidence="4" type="ORF">KP509_38G013500</name>
</gene>
<evidence type="ECO:0008006" key="6">
    <source>
        <dbReference type="Google" id="ProtNLM"/>
    </source>
</evidence>
<dbReference type="Proteomes" id="UP000825935">
    <property type="component" value="Chromosome 38"/>
</dbReference>
<dbReference type="AlphaFoldDB" id="A0A8T2Q2M2"/>
<evidence type="ECO:0000256" key="1">
    <source>
        <dbReference type="ARBA" id="ARBA00022528"/>
    </source>
</evidence>
<dbReference type="EMBL" id="CM035443">
    <property type="protein sequence ID" value="KAH7277886.1"/>
    <property type="molecule type" value="Genomic_DNA"/>
</dbReference>
<feature type="transmembrane region" description="Helical" evidence="3">
    <location>
        <begin position="413"/>
        <end position="431"/>
    </location>
</feature>
<proteinExistence type="predicted"/>
<comment type="caution">
    <text evidence="4">The sequence shown here is derived from an EMBL/GenBank/DDBJ whole genome shotgun (WGS) entry which is preliminary data.</text>
</comment>
<keyword evidence="1" id="KW-0934">Plastid</keyword>
<keyword evidence="1" id="KW-0150">Chloroplast</keyword>
<feature type="compositionally biased region" description="Polar residues" evidence="2">
    <location>
        <begin position="1"/>
        <end position="10"/>
    </location>
</feature>
<feature type="region of interest" description="Disordered" evidence="2">
    <location>
        <begin position="1"/>
        <end position="44"/>
    </location>
</feature>
<feature type="compositionally biased region" description="Low complexity" evidence="2">
    <location>
        <begin position="20"/>
        <end position="33"/>
    </location>
</feature>
<organism evidence="4 5">
    <name type="scientific">Ceratopteris richardii</name>
    <name type="common">Triangle waterfern</name>
    <dbReference type="NCBI Taxonomy" id="49495"/>
    <lineage>
        <taxon>Eukaryota</taxon>
        <taxon>Viridiplantae</taxon>
        <taxon>Streptophyta</taxon>
        <taxon>Embryophyta</taxon>
        <taxon>Tracheophyta</taxon>
        <taxon>Polypodiopsida</taxon>
        <taxon>Polypodiidae</taxon>
        <taxon>Polypodiales</taxon>
        <taxon>Pteridineae</taxon>
        <taxon>Pteridaceae</taxon>
        <taxon>Parkerioideae</taxon>
        <taxon>Ceratopteris</taxon>
    </lineage>
</organism>
<dbReference type="OrthoDB" id="391988at2759"/>
<dbReference type="CDD" id="cd00882">
    <property type="entry name" value="Ras_like_GTPase"/>
    <property type="match status" value="1"/>
</dbReference>
<protein>
    <recommendedName>
        <fullName evidence="6">G domain-containing protein</fullName>
    </recommendedName>
</protein>
<evidence type="ECO:0000256" key="3">
    <source>
        <dbReference type="SAM" id="Phobius"/>
    </source>
</evidence>
<evidence type="ECO:0000313" key="4">
    <source>
        <dbReference type="EMBL" id="KAH7277886.1"/>
    </source>
</evidence>
<keyword evidence="3" id="KW-0472">Membrane</keyword>
<dbReference type="SUPFAM" id="SSF52540">
    <property type="entry name" value="P-loop containing nucleoside triphosphate hydrolases"/>
    <property type="match status" value="1"/>
</dbReference>
<keyword evidence="5" id="KW-1185">Reference proteome</keyword>
<sequence length="552" mass="61491">MGNPSSQQRTHAPHDGGGSSRSNSRSSSSTTTSAQPPGGLLDPRNQLESVYERLIVQNEQVKEQFQKAFQSVRILVVGRSGSGKSTLIRLLVGDDGPRSMSCDNIGFQDIMTEWRHPDPTLPLVIHDSNGIDVAGNERIADIKQFLDARLATGVEFAERVHAVWYVFNAIDNRVLNDGGLLELLCGYGSKELPLLLIMTHNDMAEIGYGMDGQTLGLLLAKVQGEERRKKLSEMMVKVGNKIKFNRDTGEILKQGSIRDVKGMEMVFERTKQLMGKELWITWVACQAVDMNAKLEESANLIVRFRKHQCWATSALAAFPIAHQLQLAAMFGSVTCGLSKIWNVQQAFEKAITYHFLVEERWHAVTSNLATNTLGALALASAVAATVLTGGIAAPSVLVVAMGSALNEVGSTSTLLMSYALMVMGSILYVKTHHETMADDRKATVDDYLKLCEEFLVSKWAQRVSGFSKGYTSMWETCFREKRQKKRLASEIVDFFKEISLQRPKSLFSQIGNESRYHHYVADITELNKVEEETEEEEKKKIDKNLLSPVVFY</sequence>